<name>A0AAV3Q861_LITER</name>
<evidence type="ECO:0000313" key="2">
    <source>
        <dbReference type="EMBL" id="GAA0159954.1"/>
    </source>
</evidence>
<feature type="domain" description="Reverse transcriptase Ty1/copia-type" evidence="1">
    <location>
        <begin position="1"/>
        <end position="49"/>
    </location>
</feature>
<keyword evidence="3" id="KW-1185">Reference proteome</keyword>
<gene>
    <name evidence="2" type="ORF">LIER_16619</name>
</gene>
<dbReference type="AlphaFoldDB" id="A0AAV3Q861"/>
<proteinExistence type="predicted"/>
<dbReference type="EMBL" id="BAABME010003734">
    <property type="protein sequence ID" value="GAA0159954.1"/>
    <property type="molecule type" value="Genomic_DNA"/>
</dbReference>
<organism evidence="2 3">
    <name type="scientific">Lithospermum erythrorhizon</name>
    <name type="common">Purple gromwell</name>
    <name type="synonym">Lithospermum officinale var. erythrorhizon</name>
    <dbReference type="NCBI Taxonomy" id="34254"/>
    <lineage>
        <taxon>Eukaryota</taxon>
        <taxon>Viridiplantae</taxon>
        <taxon>Streptophyta</taxon>
        <taxon>Embryophyta</taxon>
        <taxon>Tracheophyta</taxon>
        <taxon>Spermatophyta</taxon>
        <taxon>Magnoliopsida</taxon>
        <taxon>eudicotyledons</taxon>
        <taxon>Gunneridae</taxon>
        <taxon>Pentapetalae</taxon>
        <taxon>asterids</taxon>
        <taxon>lamiids</taxon>
        <taxon>Boraginales</taxon>
        <taxon>Boraginaceae</taxon>
        <taxon>Boraginoideae</taxon>
        <taxon>Lithospermeae</taxon>
        <taxon>Lithospermum</taxon>
    </lineage>
</organism>
<sequence>MDVKSAFLNGVVEEEVYVEQLRAFLDNNCPQHMYRLKKALYGLKQAPSACTPVGFCDVDWARNIEEYNVKSSLGLCVIDK</sequence>
<evidence type="ECO:0000259" key="1">
    <source>
        <dbReference type="Pfam" id="PF07727"/>
    </source>
</evidence>
<dbReference type="Pfam" id="PF07727">
    <property type="entry name" value="RVT_2"/>
    <property type="match status" value="1"/>
</dbReference>
<reference evidence="2 3" key="1">
    <citation type="submission" date="2024-01" db="EMBL/GenBank/DDBJ databases">
        <title>The complete chloroplast genome sequence of Lithospermum erythrorhizon: insights into the phylogenetic relationship among Boraginaceae species and the maternal lineages of purple gromwells.</title>
        <authorList>
            <person name="Okada T."/>
            <person name="Watanabe K."/>
        </authorList>
    </citation>
    <scope>NUCLEOTIDE SEQUENCE [LARGE SCALE GENOMIC DNA]</scope>
</reference>
<dbReference type="Proteomes" id="UP001454036">
    <property type="component" value="Unassembled WGS sequence"/>
</dbReference>
<comment type="caution">
    <text evidence="2">The sequence shown here is derived from an EMBL/GenBank/DDBJ whole genome shotgun (WGS) entry which is preliminary data.</text>
</comment>
<protein>
    <recommendedName>
        <fullName evidence="1">Reverse transcriptase Ty1/copia-type domain-containing protein</fullName>
    </recommendedName>
</protein>
<accession>A0AAV3Q861</accession>
<dbReference type="InterPro" id="IPR013103">
    <property type="entry name" value="RVT_2"/>
</dbReference>
<evidence type="ECO:0000313" key="3">
    <source>
        <dbReference type="Proteomes" id="UP001454036"/>
    </source>
</evidence>